<dbReference type="EMBL" id="KZ293459">
    <property type="protein sequence ID" value="PBK63287.1"/>
    <property type="molecule type" value="Genomic_DNA"/>
</dbReference>
<gene>
    <name evidence="1" type="ORF">ARMSODRAFT_963182</name>
</gene>
<organism evidence="1 2">
    <name type="scientific">Armillaria solidipes</name>
    <dbReference type="NCBI Taxonomy" id="1076256"/>
    <lineage>
        <taxon>Eukaryota</taxon>
        <taxon>Fungi</taxon>
        <taxon>Dikarya</taxon>
        <taxon>Basidiomycota</taxon>
        <taxon>Agaricomycotina</taxon>
        <taxon>Agaricomycetes</taxon>
        <taxon>Agaricomycetidae</taxon>
        <taxon>Agaricales</taxon>
        <taxon>Marasmiineae</taxon>
        <taxon>Physalacriaceae</taxon>
        <taxon>Armillaria</taxon>
    </lineage>
</organism>
<evidence type="ECO:0000313" key="2">
    <source>
        <dbReference type="Proteomes" id="UP000218334"/>
    </source>
</evidence>
<accession>A0A2H3BFD6</accession>
<reference evidence="2" key="1">
    <citation type="journal article" date="2017" name="Nat. Ecol. Evol.">
        <title>Genome expansion and lineage-specific genetic innovations in the forest pathogenic fungi Armillaria.</title>
        <authorList>
            <person name="Sipos G."/>
            <person name="Prasanna A.N."/>
            <person name="Walter M.C."/>
            <person name="O'Connor E."/>
            <person name="Balint B."/>
            <person name="Krizsan K."/>
            <person name="Kiss B."/>
            <person name="Hess J."/>
            <person name="Varga T."/>
            <person name="Slot J."/>
            <person name="Riley R."/>
            <person name="Boka B."/>
            <person name="Rigling D."/>
            <person name="Barry K."/>
            <person name="Lee J."/>
            <person name="Mihaltcheva S."/>
            <person name="LaButti K."/>
            <person name="Lipzen A."/>
            <person name="Waldron R."/>
            <person name="Moloney N.M."/>
            <person name="Sperisen C."/>
            <person name="Kredics L."/>
            <person name="Vagvoelgyi C."/>
            <person name="Patrignani A."/>
            <person name="Fitzpatrick D."/>
            <person name="Nagy I."/>
            <person name="Doyle S."/>
            <person name="Anderson J.B."/>
            <person name="Grigoriev I.V."/>
            <person name="Gueldener U."/>
            <person name="Muensterkoetter M."/>
            <person name="Nagy L.G."/>
        </authorList>
    </citation>
    <scope>NUCLEOTIDE SEQUENCE [LARGE SCALE GENOMIC DNA]</scope>
    <source>
        <strain evidence="2">28-4</strain>
    </source>
</reference>
<dbReference type="Proteomes" id="UP000218334">
    <property type="component" value="Unassembled WGS sequence"/>
</dbReference>
<sequence length="77" mass="8606">SFATSLDPNDDLGTSCEMLVNRFTGPFWPLYTLENEVLLQLNGDSTTVIPDVHRKEVIEFLEITPTPFTGKALVGHR</sequence>
<proteinExistence type="predicted"/>
<dbReference type="STRING" id="1076256.A0A2H3BFD6"/>
<name>A0A2H3BFD6_9AGAR</name>
<dbReference type="AlphaFoldDB" id="A0A2H3BFD6"/>
<evidence type="ECO:0000313" key="1">
    <source>
        <dbReference type="EMBL" id="PBK63287.1"/>
    </source>
</evidence>
<feature type="non-terminal residue" evidence="1">
    <location>
        <position position="1"/>
    </location>
</feature>
<keyword evidence="2" id="KW-1185">Reference proteome</keyword>
<protein>
    <submittedName>
        <fullName evidence="1">Uncharacterized protein</fullName>
    </submittedName>
</protein>